<keyword evidence="2" id="KW-0812">Transmembrane</keyword>
<dbReference type="Proteomes" id="UP001172684">
    <property type="component" value="Unassembled WGS sequence"/>
</dbReference>
<proteinExistence type="predicted"/>
<gene>
    <name evidence="3" type="ORF">H2201_004964</name>
</gene>
<evidence type="ECO:0000313" key="3">
    <source>
        <dbReference type="EMBL" id="KAJ9664912.1"/>
    </source>
</evidence>
<keyword evidence="2" id="KW-0472">Membrane</keyword>
<evidence type="ECO:0000313" key="4">
    <source>
        <dbReference type="Proteomes" id="UP001172684"/>
    </source>
</evidence>
<sequence>MLRTLVRLAAEAPKPAFNVHANPYKAQKIWPPDFAKLSQKHQFRLERRYRRRAKLKWARPRWTKMVKLAQLGSVIFVLGYGILFMDWGREETPFKGIRDWYKGIADSVWSSSTTQLGRSEPQTRQPDLRSPPSS</sequence>
<evidence type="ECO:0000256" key="2">
    <source>
        <dbReference type="SAM" id="Phobius"/>
    </source>
</evidence>
<comment type="caution">
    <text evidence="3">The sequence shown here is derived from an EMBL/GenBank/DDBJ whole genome shotgun (WGS) entry which is preliminary data.</text>
</comment>
<keyword evidence="4" id="KW-1185">Reference proteome</keyword>
<organism evidence="3 4">
    <name type="scientific">Coniosporium apollinis</name>
    <dbReference type="NCBI Taxonomy" id="61459"/>
    <lineage>
        <taxon>Eukaryota</taxon>
        <taxon>Fungi</taxon>
        <taxon>Dikarya</taxon>
        <taxon>Ascomycota</taxon>
        <taxon>Pezizomycotina</taxon>
        <taxon>Dothideomycetes</taxon>
        <taxon>Dothideomycetes incertae sedis</taxon>
        <taxon>Coniosporium</taxon>
    </lineage>
</organism>
<name>A0ABQ9NXR3_9PEZI</name>
<protein>
    <submittedName>
        <fullName evidence="3">Uncharacterized protein</fullName>
    </submittedName>
</protein>
<keyword evidence="2" id="KW-1133">Transmembrane helix</keyword>
<accession>A0ABQ9NXR3</accession>
<evidence type="ECO:0000256" key="1">
    <source>
        <dbReference type="SAM" id="MobiDB-lite"/>
    </source>
</evidence>
<feature type="region of interest" description="Disordered" evidence="1">
    <location>
        <begin position="111"/>
        <end position="134"/>
    </location>
</feature>
<dbReference type="EMBL" id="JAPDRL010000034">
    <property type="protein sequence ID" value="KAJ9664912.1"/>
    <property type="molecule type" value="Genomic_DNA"/>
</dbReference>
<feature type="transmembrane region" description="Helical" evidence="2">
    <location>
        <begin position="65"/>
        <end position="85"/>
    </location>
</feature>
<reference evidence="3" key="1">
    <citation type="submission" date="2022-10" db="EMBL/GenBank/DDBJ databases">
        <title>Culturing micro-colonial fungi from biological soil crusts in the Mojave desert and describing Neophaeococcomyces mojavensis, and introducing the new genera and species Taxawa tesnikishii.</title>
        <authorList>
            <person name="Kurbessoian T."/>
            <person name="Stajich J.E."/>
        </authorList>
    </citation>
    <scope>NUCLEOTIDE SEQUENCE</scope>
    <source>
        <strain evidence="3">TK_1</strain>
    </source>
</reference>